<reference evidence="6" key="2">
    <citation type="submission" date="2025-08" db="UniProtKB">
        <authorList>
            <consortium name="Ensembl"/>
        </authorList>
    </citation>
    <scope>IDENTIFICATION</scope>
</reference>
<name>A0A3P8UQC8_CYNSE</name>
<dbReference type="AlphaFoldDB" id="A0A3P8UQC8"/>
<evidence type="ECO:0000256" key="1">
    <source>
        <dbReference type="ARBA" id="ARBA00004167"/>
    </source>
</evidence>
<dbReference type="GO" id="GO:0016020">
    <property type="term" value="C:membrane"/>
    <property type="evidence" value="ECO:0007669"/>
    <property type="project" value="UniProtKB-SubCell"/>
</dbReference>
<reference evidence="6" key="3">
    <citation type="submission" date="2025-09" db="UniProtKB">
        <authorList>
            <consortium name="Ensembl"/>
        </authorList>
    </citation>
    <scope>IDENTIFICATION</scope>
</reference>
<sequence length="90" mass="9883">RPSIGGLTPRPAPDSKIIFGFTTMDQPTFPAAKLDVDVDLGFAIFFFISLCLFLCLFIVRCAQLVLDPYSAVSLLSEAAPKSKFNFNYSV</sequence>
<evidence type="ECO:0000256" key="3">
    <source>
        <dbReference type="ARBA" id="ARBA00022989"/>
    </source>
</evidence>
<keyword evidence="7" id="KW-1185">Reference proteome</keyword>
<accession>A0A3P8UQC8</accession>
<dbReference type="Proteomes" id="UP000265120">
    <property type="component" value="Chromosome 13"/>
</dbReference>
<evidence type="ECO:0000313" key="7">
    <source>
        <dbReference type="Proteomes" id="UP000265120"/>
    </source>
</evidence>
<feature type="transmembrane region" description="Helical" evidence="5">
    <location>
        <begin position="40"/>
        <end position="59"/>
    </location>
</feature>
<keyword evidence="4 5" id="KW-0472">Membrane</keyword>
<dbReference type="Pfam" id="PF11057">
    <property type="entry name" value="Cortexin"/>
    <property type="match status" value="1"/>
</dbReference>
<dbReference type="GeneTree" id="ENSGT01040000240780"/>
<evidence type="ECO:0000256" key="5">
    <source>
        <dbReference type="SAM" id="Phobius"/>
    </source>
</evidence>
<protein>
    <submittedName>
        <fullName evidence="6">Uncharacterized protein</fullName>
    </submittedName>
</protein>
<keyword evidence="2 5" id="KW-0812">Transmembrane</keyword>
<dbReference type="InterPro" id="IPR020066">
    <property type="entry name" value="Cortexin"/>
</dbReference>
<evidence type="ECO:0000256" key="4">
    <source>
        <dbReference type="ARBA" id="ARBA00023136"/>
    </source>
</evidence>
<evidence type="ECO:0000256" key="2">
    <source>
        <dbReference type="ARBA" id="ARBA00022692"/>
    </source>
</evidence>
<dbReference type="Ensembl" id="ENSCSET00000004633.1">
    <property type="protein sequence ID" value="ENSCSEP00000004577.1"/>
    <property type="gene ID" value="ENSCSEG00000002976.1"/>
</dbReference>
<keyword evidence="3 5" id="KW-1133">Transmembrane helix</keyword>
<proteinExistence type="predicted"/>
<comment type="subcellular location">
    <subcellularLocation>
        <location evidence="1">Membrane</location>
        <topology evidence="1">Single-pass membrane protein</topology>
    </subcellularLocation>
</comment>
<evidence type="ECO:0000313" key="6">
    <source>
        <dbReference type="Ensembl" id="ENSCSEP00000004577.1"/>
    </source>
</evidence>
<dbReference type="InParanoid" id="A0A3P8UQC8"/>
<organism evidence="6 7">
    <name type="scientific">Cynoglossus semilaevis</name>
    <name type="common">Tongue sole</name>
    <dbReference type="NCBI Taxonomy" id="244447"/>
    <lineage>
        <taxon>Eukaryota</taxon>
        <taxon>Metazoa</taxon>
        <taxon>Chordata</taxon>
        <taxon>Craniata</taxon>
        <taxon>Vertebrata</taxon>
        <taxon>Euteleostomi</taxon>
        <taxon>Actinopterygii</taxon>
        <taxon>Neopterygii</taxon>
        <taxon>Teleostei</taxon>
        <taxon>Neoteleostei</taxon>
        <taxon>Acanthomorphata</taxon>
        <taxon>Carangaria</taxon>
        <taxon>Pleuronectiformes</taxon>
        <taxon>Pleuronectoidei</taxon>
        <taxon>Cynoglossidae</taxon>
        <taxon>Cynoglossinae</taxon>
        <taxon>Cynoglossus</taxon>
    </lineage>
</organism>
<reference evidence="6 7" key="1">
    <citation type="journal article" date="2014" name="Nat. Genet.">
        <title>Whole-genome sequence of a flatfish provides insights into ZW sex chromosome evolution and adaptation to a benthic lifestyle.</title>
        <authorList>
            <person name="Chen S."/>
            <person name="Zhang G."/>
            <person name="Shao C."/>
            <person name="Huang Q."/>
            <person name="Liu G."/>
            <person name="Zhang P."/>
            <person name="Song W."/>
            <person name="An N."/>
            <person name="Chalopin D."/>
            <person name="Volff J.N."/>
            <person name="Hong Y."/>
            <person name="Li Q."/>
            <person name="Sha Z."/>
            <person name="Zhou H."/>
            <person name="Xie M."/>
            <person name="Yu Q."/>
            <person name="Liu Y."/>
            <person name="Xiang H."/>
            <person name="Wang N."/>
            <person name="Wu K."/>
            <person name="Yang C."/>
            <person name="Zhou Q."/>
            <person name="Liao X."/>
            <person name="Yang L."/>
            <person name="Hu Q."/>
            <person name="Zhang J."/>
            <person name="Meng L."/>
            <person name="Jin L."/>
            <person name="Tian Y."/>
            <person name="Lian J."/>
            <person name="Yang J."/>
            <person name="Miao G."/>
            <person name="Liu S."/>
            <person name="Liang Z."/>
            <person name="Yan F."/>
            <person name="Li Y."/>
            <person name="Sun B."/>
            <person name="Zhang H."/>
            <person name="Zhang J."/>
            <person name="Zhu Y."/>
            <person name="Du M."/>
            <person name="Zhao Y."/>
            <person name="Schartl M."/>
            <person name="Tang Q."/>
            <person name="Wang J."/>
        </authorList>
    </citation>
    <scope>NUCLEOTIDE SEQUENCE</scope>
</reference>